<evidence type="ECO:0000256" key="1">
    <source>
        <dbReference type="SAM" id="MobiDB-lite"/>
    </source>
</evidence>
<sequence length="325" mass="37193">MVTDAQPALSPEQDAFLRGRSDGVGAYLVLHAWGVIALAMAFFIAWPNPLSFVVAVIVIGGRQLGLAILMHDAAHRALFKTTWLNDTLGAFLCGWPVGASLTLYRPYHLSHHRHTQQKEDPDLILSAPFPISQASFWRKMRRDILGVTGYQRRMEFFRMEMGDDPSRAKRWLNLWRAEKYFALSNLAILLVCAAAGVWWAYFALWLLPLLTWYQVISRIRNIAEHAVVGDNDDRLRNTRTTLTNWGMRMVLAPYWVNYHLEHHLFVFTPCWKLPAAHRMLIAQGFGPRMELTQGYRQVLRKAISNPHDDPDHGKPADQRKSAALI</sequence>
<protein>
    <submittedName>
        <fullName evidence="4">Fatty acid desaturase family protein</fullName>
        <ecNumber evidence="4">1.14.19.-</ecNumber>
    </submittedName>
</protein>
<comment type="caution">
    <text evidence="4">The sequence shown here is derived from an EMBL/GenBank/DDBJ whole genome shotgun (WGS) entry which is preliminary data.</text>
</comment>
<reference evidence="4" key="1">
    <citation type="submission" date="2023-05" db="EMBL/GenBank/DDBJ databases">
        <title>Limnohabitans sp. strain HM2-2 Genome sequencing and assembly.</title>
        <authorList>
            <person name="Jung Y."/>
        </authorList>
    </citation>
    <scope>NUCLEOTIDE SEQUENCE</scope>
    <source>
        <strain evidence="4">HM2-2</strain>
    </source>
</reference>
<feature type="region of interest" description="Disordered" evidence="1">
    <location>
        <begin position="303"/>
        <end position="325"/>
    </location>
</feature>
<evidence type="ECO:0000313" key="5">
    <source>
        <dbReference type="Proteomes" id="UP001431902"/>
    </source>
</evidence>
<dbReference type="Pfam" id="PF00487">
    <property type="entry name" value="FA_desaturase"/>
    <property type="match status" value="1"/>
</dbReference>
<keyword evidence="4" id="KW-0560">Oxidoreductase</keyword>
<dbReference type="Proteomes" id="UP001431902">
    <property type="component" value="Unassembled WGS sequence"/>
</dbReference>
<feature type="transmembrane region" description="Helical" evidence="2">
    <location>
        <begin position="83"/>
        <end position="104"/>
    </location>
</feature>
<keyword evidence="2" id="KW-0472">Membrane</keyword>
<keyword evidence="2" id="KW-1133">Transmembrane helix</keyword>
<dbReference type="PANTHER" id="PTHR12879">
    <property type="entry name" value="SPHINGOLIPID DELTA 4 DESATURASE/C-4 HYDROXYLASE PROTEIN DES2"/>
    <property type="match status" value="1"/>
</dbReference>
<dbReference type="PANTHER" id="PTHR12879:SF8">
    <property type="entry name" value="SPHINGOLIPID DELTA(4)-DESATURASE DES1"/>
    <property type="match status" value="1"/>
</dbReference>
<proteinExistence type="predicted"/>
<dbReference type="GO" id="GO:0016491">
    <property type="term" value="F:oxidoreductase activity"/>
    <property type="evidence" value="ECO:0007669"/>
    <property type="project" value="UniProtKB-KW"/>
</dbReference>
<keyword evidence="2" id="KW-0812">Transmembrane</keyword>
<evidence type="ECO:0000256" key="2">
    <source>
        <dbReference type="SAM" id="Phobius"/>
    </source>
</evidence>
<dbReference type="EC" id="1.14.19.-" evidence="4"/>
<organism evidence="4 5">
    <name type="scientific">Limnohabitans lacus</name>
    <dbReference type="NCBI Taxonomy" id="3045173"/>
    <lineage>
        <taxon>Bacteria</taxon>
        <taxon>Pseudomonadati</taxon>
        <taxon>Pseudomonadota</taxon>
        <taxon>Betaproteobacteria</taxon>
        <taxon>Burkholderiales</taxon>
        <taxon>Comamonadaceae</taxon>
        <taxon>Limnohabitans</taxon>
    </lineage>
</organism>
<feature type="transmembrane region" description="Helical" evidence="2">
    <location>
        <begin position="24"/>
        <end position="46"/>
    </location>
</feature>
<evidence type="ECO:0000259" key="3">
    <source>
        <dbReference type="Pfam" id="PF00487"/>
    </source>
</evidence>
<evidence type="ECO:0000313" key="4">
    <source>
        <dbReference type="EMBL" id="MDI9232913.1"/>
    </source>
</evidence>
<dbReference type="RefSeq" id="WP_283223316.1">
    <property type="nucleotide sequence ID" value="NZ_JASGBH010000002.1"/>
</dbReference>
<gene>
    <name evidence="4" type="ORF">QLQ16_03590</name>
</gene>
<feature type="compositionally biased region" description="Basic and acidic residues" evidence="1">
    <location>
        <begin position="306"/>
        <end position="325"/>
    </location>
</feature>
<dbReference type="EMBL" id="JASGBH010000002">
    <property type="protein sequence ID" value="MDI9232913.1"/>
    <property type="molecule type" value="Genomic_DNA"/>
</dbReference>
<feature type="transmembrane region" description="Helical" evidence="2">
    <location>
        <begin position="180"/>
        <end position="210"/>
    </location>
</feature>
<dbReference type="CDD" id="cd03510">
    <property type="entry name" value="Rhizobitoxine-FADS-like"/>
    <property type="match status" value="1"/>
</dbReference>
<feature type="domain" description="Fatty acid desaturase" evidence="3">
    <location>
        <begin position="49"/>
        <end position="282"/>
    </location>
</feature>
<accession>A0ABT6X466</accession>
<name>A0ABT6X466_9BURK</name>
<dbReference type="InterPro" id="IPR005804">
    <property type="entry name" value="FA_desaturase_dom"/>
</dbReference>
<feature type="transmembrane region" description="Helical" evidence="2">
    <location>
        <begin position="52"/>
        <end position="71"/>
    </location>
</feature>
<keyword evidence="5" id="KW-1185">Reference proteome</keyword>